<dbReference type="CDD" id="cd06091">
    <property type="entry name" value="KOW_NusG"/>
    <property type="match status" value="1"/>
</dbReference>
<keyword evidence="3 4" id="KW-0804">Transcription</keyword>
<dbReference type="SUPFAM" id="SSF50104">
    <property type="entry name" value="Translation proteins SH3-like domain"/>
    <property type="match status" value="1"/>
</dbReference>
<dbReference type="InterPro" id="IPR001062">
    <property type="entry name" value="Transcrpt_antiterm_NusG"/>
</dbReference>
<evidence type="ECO:0000256" key="3">
    <source>
        <dbReference type="ARBA" id="ARBA00023163"/>
    </source>
</evidence>
<evidence type="ECO:0000313" key="7">
    <source>
        <dbReference type="Proteomes" id="UP001476282"/>
    </source>
</evidence>
<dbReference type="InterPro" id="IPR006645">
    <property type="entry name" value="NGN-like_dom"/>
</dbReference>
<dbReference type="Gene3D" id="3.30.70.940">
    <property type="entry name" value="NusG, N-terminal domain"/>
    <property type="match status" value="1"/>
</dbReference>
<dbReference type="SMART" id="SM00738">
    <property type="entry name" value="NGN"/>
    <property type="match status" value="1"/>
</dbReference>
<dbReference type="InterPro" id="IPR008991">
    <property type="entry name" value="Translation_prot_SH3-like_sf"/>
</dbReference>
<accession>A0ABP9UQB4</accession>
<dbReference type="EMBL" id="BAABRI010000016">
    <property type="protein sequence ID" value="GAA5483627.1"/>
    <property type="molecule type" value="Genomic_DNA"/>
</dbReference>
<gene>
    <name evidence="6" type="primary">rfaH</name>
    <name evidence="6" type="ORF">Hsar01_02861</name>
</gene>
<dbReference type="PANTHER" id="PTHR30265">
    <property type="entry name" value="RHO-INTERACTING TRANSCRIPTION TERMINATION FACTOR NUSG"/>
    <property type="match status" value="1"/>
</dbReference>
<protein>
    <recommendedName>
        <fullName evidence="4">Transcription termination/antitermination protein NusG</fullName>
    </recommendedName>
</protein>
<keyword evidence="7" id="KW-1185">Reference proteome</keyword>
<dbReference type="InterPro" id="IPR043425">
    <property type="entry name" value="NusG-like"/>
</dbReference>
<comment type="similarity">
    <text evidence="4">Belongs to the NusG family.</text>
</comment>
<dbReference type="InterPro" id="IPR036735">
    <property type="entry name" value="NGN_dom_sf"/>
</dbReference>
<proteinExistence type="inferred from homology"/>
<keyword evidence="1 4" id="KW-0889">Transcription antitermination</keyword>
<evidence type="ECO:0000256" key="4">
    <source>
        <dbReference type="RuleBase" id="RU000538"/>
    </source>
</evidence>
<evidence type="ECO:0000256" key="1">
    <source>
        <dbReference type="ARBA" id="ARBA00022814"/>
    </source>
</evidence>
<sequence length="180" mass="20779">MDEEPKWYCVRTAPKREHLAAGHLRELEGVEVFCPRLRYKKATRRGRVWWVEAMFPGYILARFDIVEMRRMVEYSQGVTGLVKFGTEVPEVPESFVELLRREVHHREEEDAPEDTVTLVPQIDDGDEVELANGPLSGFEGRVVQVLPGRDRVKVLLEFLGHEQVVDVDLFSLLLPKRPSL</sequence>
<comment type="function">
    <text evidence="4">Participates in transcription elongation, termination and antitermination.</text>
</comment>
<comment type="caution">
    <text evidence="6">The sequence shown here is derived from an EMBL/GenBank/DDBJ whole genome shotgun (WGS) entry which is preliminary data.</text>
</comment>
<feature type="domain" description="NusG-like N-terminal" evidence="5">
    <location>
        <begin position="4"/>
        <end position="103"/>
    </location>
</feature>
<reference evidence="6 7" key="1">
    <citation type="submission" date="2024-02" db="EMBL/GenBank/DDBJ databases">
        <title>Haloferula sargassicola NBRC 104335.</title>
        <authorList>
            <person name="Ichikawa N."/>
            <person name="Katano-Makiyama Y."/>
            <person name="Hidaka K."/>
        </authorList>
    </citation>
    <scope>NUCLEOTIDE SEQUENCE [LARGE SCALE GENOMIC DNA]</scope>
    <source>
        <strain evidence="6 7">NBRC 104335</strain>
    </source>
</reference>
<organism evidence="6 7">
    <name type="scientific">Haloferula sargassicola</name>
    <dbReference type="NCBI Taxonomy" id="490096"/>
    <lineage>
        <taxon>Bacteria</taxon>
        <taxon>Pseudomonadati</taxon>
        <taxon>Verrucomicrobiota</taxon>
        <taxon>Verrucomicrobiia</taxon>
        <taxon>Verrucomicrobiales</taxon>
        <taxon>Verrucomicrobiaceae</taxon>
        <taxon>Haloferula</taxon>
    </lineage>
</organism>
<dbReference type="Pfam" id="PF02357">
    <property type="entry name" value="NusG"/>
    <property type="match status" value="1"/>
</dbReference>
<evidence type="ECO:0000259" key="5">
    <source>
        <dbReference type="SMART" id="SM00738"/>
    </source>
</evidence>
<dbReference type="SUPFAM" id="SSF82679">
    <property type="entry name" value="N-utilization substance G protein NusG, N-terminal domain"/>
    <property type="match status" value="1"/>
</dbReference>
<dbReference type="RefSeq" id="WP_353567738.1">
    <property type="nucleotide sequence ID" value="NZ_BAABRI010000016.1"/>
</dbReference>
<dbReference type="PRINTS" id="PR00338">
    <property type="entry name" value="NUSGTNSCPFCT"/>
</dbReference>
<name>A0ABP9UQB4_9BACT</name>
<dbReference type="PANTHER" id="PTHR30265:SF4">
    <property type="entry name" value="KOW MOTIF FAMILY PROTEIN, EXPRESSED"/>
    <property type="match status" value="1"/>
</dbReference>
<evidence type="ECO:0000256" key="2">
    <source>
        <dbReference type="ARBA" id="ARBA00023015"/>
    </source>
</evidence>
<keyword evidence="2 4" id="KW-0805">Transcription regulation</keyword>
<dbReference type="Proteomes" id="UP001476282">
    <property type="component" value="Unassembled WGS sequence"/>
</dbReference>
<evidence type="ECO:0000313" key="6">
    <source>
        <dbReference type="EMBL" id="GAA5483627.1"/>
    </source>
</evidence>
<keyword evidence="4" id="KW-0806">Transcription termination</keyword>